<proteinExistence type="predicted"/>
<dbReference type="PANTHER" id="PTHR36986:SF1">
    <property type="entry name" value="UPF0643 PROTEIN PB2B2.08"/>
    <property type="match status" value="1"/>
</dbReference>
<dbReference type="PANTHER" id="PTHR36986">
    <property type="entry name" value="UPF0643 PROTEIN PB2B2.08"/>
    <property type="match status" value="1"/>
</dbReference>
<comment type="caution">
    <text evidence="1">The sequence shown here is derived from an EMBL/GenBank/DDBJ whole genome shotgun (WGS) entry which is preliminary data.</text>
</comment>
<dbReference type="Proteomes" id="UP001310594">
    <property type="component" value="Unassembled WGS sequence"/>
</dbReference>
<gene>
    <name evidence="1" type="ORF">LTR97_009807</name>
</gene>
<dbReference type="EMBL" id="JAVRQU010000016">
    <property type="protein sequence ID" value="KAK5694186.1"/>
    <property type="molecule type" value="Genomic_DNA"/>
</dbReference>
<protein>
    <submittedName>
        <fullName evidence="1">Uncharacterized protein</fullName>
    </submittedName>
</protein>
<organism evidence="1 2">
    <name type="scientific">Elasticomyces elasticus</name>
    <dbReference type="NCBI Taxonomy" id="574655"/>
    <lineage>
        <taxon>Eukaryota</taxon>
        <taxon>Fungi</taxon>
        <taxon>Dikarya</taxon>
        <taxon>Ascomycota</taxon>
        <taxon>Pezizomycotina</taxon>
        <taxon>Dothideomycetes</taxon>
        <taxon>Dothideomycetidae</taxon>
        <taxon>Mycosphaerellales</taxon>
        <taxon>Teratosphaeriaceae</taxon>
        <taxon>Elasticomyces</taxon>
    </lineage>
</organism>
<evidence type="ECO:0000313" key="2">
    <source>
        <dbReference type="Proteomes" id="UP001310594"/>
    </source>
</evidence>
<dbReference type="AlphaFoldDB" id="A0AAN7ZRV0"/>
<accession>A0AAN7ZRV0</accession>
<reference evidence="1" key="1">
    <citation type="submission" date="2023-08" db="EMBL/GenBank/DDBJ databases">
        <title>Black Yeasts Isolated from many extreme environments.</title>
        <authorList>
            <person name="Coleine C."/>
            <person name="Stajich J.E."/>
            <person name="Selbmann L."/>
        </authorList>
    </citation>
    <scope>NUCLEOTIDE SEQUENCE</scope>
    <source>
        <strain evidence="1">CCFEE 5810</strain>
    </source>
</reference>
<sequence length="233" mass="26598">MGGIDNVEEGLLPIQGLQELTMGAVKHPKHNKQCEADRIDKRGVHEDIAQYISALDLKATHLISSPYTNFANLLQLEPLDHYSTLLAFALTILKPVRSDYATADYMSSFNWPTVFRVLRALCQQQDIIWPKQDFYVVIFRSLRRRDADPDIITKLDQESHREACESGGLLKYWFGDCDGIWRTQPSAVAGGSGPWHARARAAAREIYEHIEFQTHKLVVEAGAEEWRLEEYVQ</sequence>
<evidence type="ECO:0000313" key="1">
    <source>
        <dbReference type="EMBL" id="KAK5694186.1"/>
    </source>
</evidence>
<name>A0AAN7ZRV0_9PEZI</name>